<proteinExistence type="inferred from homology"/>
<comment type="caution">
    <text evidence="4">The sequence shown here is derived from an EMBL/GenBank/DDBJ whole genome shotgun (WGS) entry which is preliminary data.</text>
</comment>
<dbReference type="AlphaFoldDB" id="A0A850ELD8"/>
<accession>A0A850ELD8</accession>
<dbReference type="PANTHER" id="PTHR43540">
    <property type="entry name" value="PEROXYUREIDOACRYLATE/UREIDOACRYLATE AMIDOHYDROLASE-RELATED"/>
    <property type="match status" value="1"/>
</dbReference>
<dbReference type="InterPro" id="IPR000868">
    <property type="entry name" value="Isochorismatase-like_dom"/>
</dbReference>
<dbReference type="Pfam" id="PF00857">
    <property type="entry name" value="Isochorismatase"/>
    <property type="match status" value="1"/>
</dbReference>
<evidence type="ECO:0000313" key="5">
    <source>
        <dbReference type="Proteomes" id="UP000564806"/>
    </source>
</evidence>
<dbReference type="InterPro" id="IPR050272">
    <property type="entry name" value="Isochorismatase-like_hydrls"/>
</dbReference>
<evidence type="ECO:0000259" key="3">
    <source>
        <dbReference type="Pfam" id="PF00857"/>
    </source>
</evidence>
<dbReference type="PANTHER" id="PTHR43540:SF6">
    <property type="entry name" value="ISOCHORISMATASE-LIKE DOMAIN-CONTAINING PROTEIN"/>
    <property type="match status" value="1"/>
</dbReference>
<dbReference type="EMBL" id="JABWCS010000211">
    <property type="protein sequence ID" value="NUU61838.1"/>
    <property type="molecule type" value="Genomic_DNA"/>
</dbReference>
<dbReference type="GO" id="GO:0008908">
    <property type="term" value="F:isochorismatase activity"/>
    <property type="evidence" value="ECO:0007669"/>
    <property type="project" value="InterPro"/>
</dbReference>
<sequence>MKAALLIIDVQRDFCAPDGAVTAFGADLSTIDGTVDRIDLLIGAARRAGVDVIFVRLETAPELDSPAMLRWYERQGIDPLVAAAVCRKGEPGADYYRLFPEPGDTVVSKTRYSGFVGTNLDEVLQEKEIGIVYATGVTTECCVESTVRDAFMRDYEAFVVSDACAAYEEELHLYSLRAMALNFATLIDTETLLAEWVDRGEV</sequence>
<comment type="similarity">
    <text evidence="1">Belongs to the isochorismatase family.</text>
</comment>
<reference evidence="4" key="1">
    <citation type="submission" date="2020-06" db="EMBL/GenBank/DDBJ databases">
        <title>Paenibacillus sp. nov., isolated from soil.</title>
        <authorList>
            <person name="Seo Y.L."/>
        </authorList>
    </citation>
    <scope>NUCLEOTIDE SEQUENCE [LARGE SCALE GENOMIC DNA]</scope>
    <source>
        <strain evidence="4">JW14</strain>
    </source>
</reference>
<dbReference type="RefSeq" id="WP_175372335.1">
    <property type="nucleotide sequence ID" value="NZ_JABWCS010000211.1"/>
</dbReference>
<name>A0A850ELD8_9BACL</name>
<dbReference type="PRINTS" id="PR01398">
    <property type="entry name" value="ISCHRISMTASE"/>
</dbReference>
<dbReference type="InterPro" id="IPR036380">
    <property type="entry name" value="Isochorismatase-like_sf"/>
</dbReference>
<evidence type="ECO:0000256" key="2">
    <source>
        <dbReference type="ARBA" id="ARBA00022801"/>
    </source>
</evidence>
<organism evidence="4 5">
    <name type="scientific">Paenibacillus agri</name>
    <dbReference type="NCBI Taxonomy" id="2744309"/>
    <lineage>
        <taxon>Bacteria</taxon>
        <taxon>Bacillati</taxon>
        <taxon>Bacillota</taxon>
        <taxon>Bacilli</taxon>
        <taxon>Bacillales</taxon>
        <taxon>Paenibacillaceae</taxon>
        <taxon>Paenibacillus</taxon>
    </lineage>
</organism>
<dbReference type="InterPro" id="IPR016291">
    <property type="entry name" value="Isochorismatase"/>
</dbReference>
<dbReference type="CDD" id="cd00431">
    <property type="entry name" value="cysteine_hydrolases"/>
    <property type="match status" value="1"/>
</dbReference>
<dbReference type="Proteomes" id="UP000564806">
    <property type="component" value="Unassembled WGS sequence"/>
</dbReference>
<evidence type="ECO:0000256" key="1">
    <source>
        <dbReference type="ARBA" id="ARBA00006336"/>
    </source>
</evidence>
<feature type="domain" description="Isochorismatase-like" evidence="3">
    <location>
        <begin position="3"/>
        <end position="190"/>
    </location>
</feature>
<dbReference type="SUPFAM" id="SSF52499">
    <property type="entry name" value="Isochorismatase-like hydrolases"/>
    <property type="match status" value="1"/>
</dbReference>
<gene>
    <name evidence="4" type="ORF">HPT30_15950</name>
</gene>
<dbReference type="Gene3D" id="3.40.50.850">
    <property type="entry name" value="Isochorismatase-like"/>
    <property type="match status" value="1"/>
</dbReference>
<keyword evidence="5" id="KW-1185">Reference proteome</keyword>
<evidence type="ECO:0000313" key="4">
    <source>
        <dbReference type="EMBL" id="NUU61838.1"/>
    </source>
</evidence>
<protein>
    <submittedName>
        <fullName evidence="4">Cysteine hydrolase</fullName>
    </submittedName>
</protein>
<keyword evidence="2 4" id="KW-0378">Hydrolase</keyword>